<dbReference type="NCBIfam" id="TIGR01730">
    <property type="entry name" value="RND_mfp"/>
    <property type="match status" value="1"/>
</dbReference>
<protein>
    <submittedName>
        <fullName evidence="3">Efflux RND transporter periplasmic adaptor subunit</fullName>
    </submittedName>
</protein>
<dbReference type="EMBL" id="SSHH01000002">
    <property type="protein sequence ID" value="TIX50669.1"/>
    <property type="molecule type" value="Genomic_DNA"/>
</dbReference>
<dbReference type="InterPro" id="IPR006143">
    <property type="entry name" value="RND_pump_MFP"/>
</dbReference>
<dbReference type="PANTHER" id="PTHR30469:SF12">
    <property type="entry name" value="MULTIDRUG RESISTANCE PROTEIN MDTA"/>
    <property type="match status" value="1"/>
</dbReference>
<evidence type="ECO:0000259" key="2">
    <source>
        <dbReference type="Pfam" id="PF25917"/>
    </source>
</evidence>
<dbReference type="PANTHER" id="PTHR30469">
    <property type="entry name" value="MULTIDRUG RESISTANCE PROTEIN MDTA"/>
    <property type="match status" value="1"/>
</dbReference>
<evidence type="ECO:0000313" key="3">
    <source>
        <dbReference type="EMBL" id="TIX50669.1"/>
    </source>
</evidence>
<dbReference type="AlphaFoldDB" id="A0A4T3F0T8"/>
<evidence type="ECO:0000313" key="4">
    <source>
        <dbReference type="Proteomes" id="UP000309389"/>
    </source>
</evidence>
<accession>A0A4T3F0T8</accession>
<keyword evidence="4" id="KW-1185">Reference proteome</keyword>
<dbReference type="Gene3D" id="1.10.287.470">
    <property type="entry name" value="Helix hairpin bin"/>
    <property type="match status" value="1"/>
</dbReference>
<comment type="similarity">
    <text evidence="1">Belongs to the membrane fusion protein (MFP) (TC 8.A.1) family.</text>
</comment>
<organism evidence="3 4">
    <name type="scientific">Alteraurantiacibacter aquimixticola</name>
    <dbReference type="NCBI Taxonomy" id="2489173"/>
    <lineage>
        <taxon>Bacteria</taxon>
        <taxon>Pseudomonadati</taxon>
        <taxon>Pseudomonadota</taxon>
        <taxon>Alphaproteobacteria</taxon>
        <taxon>Sphingomonadales</taxon>
        <taxon>Erythrobacteraceae</taxon>
        <taxon>Alteraurantiacibacter</taxon>
    </lineage>
</organism>
<dbReference type="SUPFAM" id="SSF111369">
    <property type="entry name" value="HlyD-like secretion proteins"/>
    <property type="match status" value="2"/>
</dbReference>
<evidence type="ECO:0000256" key="1">
    <source>
        <dbReference type="ARBA" id="ARBA00009477"/>
    </source>
</evidence>
<gene>
    <name evidence="3" type="ORF">E5222_10475</name>
</gene>
<reference evidence="3 4" key="1">
    <citation type="submission" date="2019-04" db="EMBL/GenBank/DDBJ databases">
        <title>Altererythrobacter aquimixticola sp. nov., isolated from sediment of junction between the ocean and a freshwater spring.</title>
        <authorList>
            <person name="Yoon J.-H."/>
        </authorList>
    </citation>
    <scope>NUCLEOTIDE SEQUENCE [LARGE SCALE GENOMIC DNA]</scope>
    <source>
        <strain evidence="3 4">SSKS-13</strain>
    </source>
</reference>
<dbReference type="InterPro" id="IPR058625">
    <property type="entry name" value="MdtA-like_BSH"/>
</dbReference>
<dbReference type="GO" id="GO:0015562">
    <property type="term" value="F:efflux transmembrane transporter activity"/>
    <property type="evidence" value="ECO:0007669"/>
    <property type="project" value="TreeGrafter"/>
</dbReference>
<dbReference type="Gene3D" id="2.40.50.100">
    <property type="match status" value="1"/>
</dbReference>
<name>A0A4T3F0T8_9SPHN</name>
<dbReference type="GO" id="GO:1990281">
    <property type="term" value="C:efflux pump complex"/>
    <property type="evidence" value="ECO:0007669"/>
    <property type="project" value="TreeGrafter"/>
</dbReference>
<dbReference type="OrthoDB" id="7811737at2"/>
<dbReference type="RefSeq" id="WP_136693689.1">
    <property type="nucleotide sequence ID" value="NZ_SSHH01000002.1"/>
</dbReference>
<dbReference type="Gene3D" id="2.40.420.20">
    <property type="match status" value="1"/>
</dbReference>
<dbReference type="Pfam" id="PF25917">
    <property type="entry name" value="BSH_RND"/>
    <property type="match status" value="1"/>
</dbReference>
<proteinExistence type="inferred from homology"/>
<sequence>MNRQLLWVIGLLLGAVAIAAIMIGLRPEPEEQELVATVPLVEVQPYQVQSGALEILGTGTVGPREEVSLGAEIAGRLVWVNPAFREGGTVGQGQVLFRIDASDYRNRVRSAQADVAAQDVAVLQAQEEVAIAQAELERFANRESARSALGRALDSSDYAARILPPDGLDVATAPPGTTVEPNILATREPQLRSARAAQERAQAQLADAQLALSRTAVRAPFSGLVRSESASVGTLVQPGQALGSVVATSAYEVRVSLSEQEAALIPGLFRVGGANIPASVEMEYGGRMWRWSAVVDRADAILDPETRTIDVFLRVPNPLRGGVAVDDAAAGAAPPLLLGSFVSASITSGAAQPYATIPLEALREGDTVWLLAQGKLRIVPVNVIQRTDRLAFVSGEGLGEGGHVITSGLRTPVERMDLRSEAANGGNAGE</sequence>
<comment type="caution">
    <text evidence="3">The sequence shown here is derived from an EMBL/GenBank/DDBJ whole genome shotgun (WGS) entry which is preliminary data.</text>
</comment>
<feature type="domain" description="Multidrug resistance protein MdtA-like barrel-sandwich hybrid" evidence="2">
    <location>
        <begin position="66"/>
        <end position="247"/>
    </location>
</feature>
<dbReference type="Gene3D" id="2.40.30.170">
    <property type="match status" value="1"/>
</dbReference>
<dbReference type="Proteomes" id="UP000309389">
    <property type="component" value="Unassembled WGS sequence"/>
</dbReference>